<dbReference type="SUPFAM" id="SSF46689">
    <property type="entry name" value="Homeodomain-like"/>
    <property type="match status" value="1"/>
</dbReference>
<reference evidence="6 7" key="1">
    <citation type="submission" date="2018-01" db="EMBL/GenBank/DDBJ databases">
        <title>Complete genome sequence of Streptomyces lunaelactis MM109T, a Ferroverdin A producer isolated from cave moonmilk deposits.</title>
        <authorList>
            <person name="Naome A."/>
            <person name="Martinet L."/>
            <person name="Maciejewska M."/>
            <person name="Anderssen S."/>
            <person name="Adam D."/>
            <person name="Tenconi E."/>
            <person name="Deflandre B."/>
            <person name="Arguelles-Arias A."/>
            <person name="Calusinska M."/>
            <person name="Copieters W."/>
            <person name="Karim L."/>
            <person name="Hanikenne M."/>
            <person name="Baurain D."/>
            <person name="van Wezel G."/>
            <person name="Smargiasso N."/>
            <person name="de Pauw E."/>
            <person name="Delfosse P."/>
            <person name="Rigali S."/>
        </authorList>
    </citation>
    <scope>NUCLEOTIDE SEQUENCE [LARGE SCALE GENOMIC DNA]</scope>
    <source>
        <strain evidence="6 7">MM109</strain>
    </source>
</reference>
<sequence>MGKTHADRCHGAAGRPRCPAKEAVILDAALMLLSERGFTRMPLDGVARAAGVSKATIHLRFRTKTELAAAALKTLRPSSAPPETGDVRADLVAQLADFAATLTRTPGMALIGTCLAEEAHTPELLQLFRECAVQPRRDAMRRLLDRACVQGVLASGADPDAVTSALLGASYADHLAGRTTAEGWAERTVAGVLALPVCP</sequence>
<dbReference type="AlphaFoldDB" id="A0A2R4TC93"/>
<dbReference type="PANTHER" id="PTHR30055">
    <property type="entry name" value="HTH-TYPE TRANSCRIPTIONAL REGULATOR RUTR"/>
    <property type="match status" value="1"/>
</dbReference>
<dbReference type="GO" id="GO:0000976">
    <property type="term" value="F:transcription cis-regulatory region binding"/>
    <property type="evidence" value="ECO:0007669"/>
    <property type="project" value="TreeGrafter"/>
</dbReference>
<dbReference type="InterPro" id="IPR001647">
    <property type="entry name" value="HTH_TetR"/>
</dbReference>
<evidence type="ECO:0000256" key="4">
    <source>
        <dbReference type="PROSITE-ProRule" id="PRU00335"/>
    </source>
</evidence>
<evidence type="ECO:0000259" key="5">
    <source>
        <dbReference type="PROSITE" id="PS50977"/>
    </source>
</evidence>
<protein>
    <submittedName>
        <fullName evidence="6">TetR family transcriptional regulator</fullName>
    </submittedName>
</protein>
<dbReference type="Pfam" id="PF16859">
    <property type="entry name" value="TetR_C_11"/>
    <property type="match status" value="1"/>
</dbReference>
<dbReference type="KEGG" id="slk:SLUN_35455"/>
<dbReference type="InterPro" id="IPR050109">
    <property type="entry name" value="HTH-type_TetR-like_transc_reg"/>
</dbReference>
<dbReference type="PROSITE" id="PS50977">
    <property type="entry name" value="HTH_TETR_2"/>
    <property type="match status" value="1"/>
</dbReference>
<accession>A0A2R4TC93</accession>
<dbReference type="Pfam" id="PF00440">
    <property type="entry name" value="TetR_N"/>
    <property type="match status" value="1"/>
</dbReference>
<dbReference type="InterPro" id="IPR011075">
    <property type="entry name" value="TetR_C"/>
</dbReference>
<dbReference type="PANTHER" id="PTHR30055:SF148">
    <property type="entry name" value="TETR-FAMILY TRANSCRIPTIONAL REGULATOR"/>
    <property type="match status" value="1"/>
</dbReference>
<feature type="domain" description="HTH tetR-type" evidence="5">
    <location>
        <begin position="19"/>
        <end position="79"/>
    </location>
</feature>
<keyword evidence="7" id="KW-1185">Reference proteome</keyword>
<dbReference type="PRINTS" id="PR00455">
    <property type="entry name" value="HTHTETR"/>
</dbReference>
<evidence type="ECO:0000256" key="3">
    <source>
        <dbReference type="ARBA" id="ARBA00023163"/>
    </source>
</evidence>
<name>A0A2R4TC93_9ACTN</name>
<dbReference type="EMBL" id="CP026304">
    <property type="protein sequence ID" value="AVZ76717.1"/>
    <property type="molecule type" value="Genomic_DNA"/>
</dbReference>
<keyword evidence="1" id="KW-0805">Transcription regulation</keyword>
<evidence type="ECO:0000313" key="7">
    <source>
        <dbReference type="Proteomes" id="UP000244201"/>
    </source>
</evidence>
<keyword evidence="2 4" id="KW-0238">DNA-binding</keyword>
<dbReference type="GO" id="GO:0003700">
    <property type="term" value="F:DNA-binding transcription factor activity"/>
    <property type="evidence" value="ECO:0007669"/>
    <property type="project" value="TreeGrafter"/>
</dbReference>
<evidence type="ECO:0000256" key="1">
    <source>
        <dbReference type="ARBA" id="ARBA00023015"/>
    </source>
</evidence>
<dbReference type="Gene3D" id="1.10.10.60">
    <property type="entry name" value="Homeodomain-like"/>
    <property type="match status" value="1"/>
</dbReference>
<proteinExistence type="predicted"/>
<dbReference type="SUPFAM" id="SSF48498">
    <property type="entry name" value="Tetracyclin repressor-like, C-terminal domain"/>
    <property type="match status" value="1"/>
</dbReference>
<dbReference type="Gene3D" id="1.10.357.10">
    <property type="entry name" value="Tetracycline Repressor, domain 2"/>
    <property type="match status" value="1"/>
</dbReference>
<keyword evidence="3" id="KW-0804">Transcription</keyword>
<gene>
    <name evidence="6" type="ORF">SLUN_35455</name>
</gene>
<dbReference type="InterPro" id="IPR009057">
    <property type="entry name" value="Homeodomain-like_sf"/>
</dbReference>
<evidence type="ECO:0000313" key="6">
    <source>
        <dbReference type="EMBL" id="AVZ76717.1"/>
    </source>
</evidence>
<dbReference type="GeneID" id="55660549"/>
<organism evidence="6 7">
    <name type="scientific">Streptomyces lunaelactis</name>
    <dbReference type="NCBI Taxonomy" id="1535768"/>
    <lineage>
        <taxon>Bacteria</taxon>
        <taxon>Bacillati</taxon>
        <taxon>Actinomycetota</taxon>
        <taxon>Actinomycetes</taxon>
        <taxon>Kitasatosporales</taxon>
        <taxon>Streptomycetaceae</taxon>
        <taxon>Streptomyces</taxon>
    </lineage>
</organism>
<evidence type="ECO:0000256" key="2">
    <source>
        <dbReference type="ARBA" id="ARBA00023125"/>
    </source>
</evidence>
<dbReference type="Proteomes" id="UP000244201">
    <property type="component" value="Chromosome"/>
</dbReference>
<feature type="DNA-binding region" description="H-T-H motif" evidence="4">
    <location>
        <begin position="42"/>
        <end position="61"/>
    </location>
</feature>
<dbReference type="OrthoDB" id="9796019at2"/>
<dbReference type="RefSeq" id="WP_108154007.1">
    <property type="nucleotide sequence ID" value="NZ_CP026304.1"/>
</dbReference>
<dbReference type="InterPro" id="IPR036271">
    <property type="entry name" value="Tet_transcr_reg_TetR-rel_C_sf"/>
</dbReference>